<feature type="compositionally biased region" description="Polar residues" evidence="1">
    <location>
        <begin position="1"/>
        <end position="16"/>
    </location>
</feature>
<dbReference type="EMBL" id="JAOPKB010000006">
    <property type="protein sequence ID" value="MCU4973422.1"/>
    <property type="molecule type" value="Genomic_DNA"/>
</dbReference>
<keyword evidence="3" id="KW-1185">Reference proteome</keyword>
<dbReference type="Proteomes" id="UP001320972">
    <property type="component" value="Unassembled WGS sequence"/>
</dbReference>
<dbReference type="InterPro" id="IPR006059">
    <property type="entry name" value="SBP"/>
</dbReference>
<dbReference type="PROSITE" id="PS51318">
    <property type="entry name" value="TAT"/>
    <property type="match status" value="1"/>
</dbReference>
<dbReference type="RefSeq" id="WP_338007945.1">
    <property type="nucleotide sequence ID" value="NZ_JAOPKB010000006.1"/>
</dbReference>
<reference evidence="2 3" key="1">
    <citation type="submission" date="2022-09" db="EMBL/GenBank/DDBJ databases">
        <title>Enrichment on poylsaccharides allowed isolation of novel metabolic and taxonomic groups of Haloarchaea.</title>
        <authorList>
            <person name="Sorokin D.Y."/>
            <person name="Elcheninov A.G."/>
            <person name="Khizhniak T.V."/>
            <person name="Kolganova T.V."/>
            <person name="Kublanov I.V."/>
        </authorList>
    </citation>
    <scope>NUCLEOTIDE SEQUENCE [LARGE SCALE GENOMIC DNA]</scope>
    <source>
        <strain evidence="2 3">AArc-m2/3/4</strain>
    </source>
</reference>
<dbReference type="PANTHER" id="PTHR43649">
    <property type="entry name" value="ARABINOSE-BINDING PROTEIN-RELATED"/>
    <property type="match status" value="1"/>
</dbReference>
<evidence type="ECO:0000313" key="2">
    <source>
        <dbReference type="EMBL" id="MCU4973422.1"/>
    </source>
</evidence>
<feature type="region of interest" description="Disordered" evidence="1">
    <location>
        <begin position="51"/>
        <end position="70"/>
    </location>
</feature>
<comment type="caution">
    <text evidence="2">The sequence shown here is derived from an EMBL/GenBank/DDBJ whole genome shotgun (WGS) entry which is preliminary data.</text>
</comment>
<name>A0ABT2QER4_9EURY</name>
<sequence>MTMQGDSPTDEGSSRQYTDRPVRSRLNNRRRFLQGVGVTGAVGLAGCVGSLPGFGDDDEPEAGEEDLEGGVEVDEGDADVILRLDSLLTGGDGDPFEAMVEDFNAQSDNVAVEVTRVPWDEYYDQLFTAMTADEAPDIGFSHSSQIVPFLDNLTPLDDYVDYDPYVDQIVDSVEYEGQHYGAPLDTHMAAAYYNKEIYEEAGLDPEDPPSNWEEFAEANDAIVDAGYYAFDYGTGMHICRSWGGWLRSRGHEVIEGEEGNWEPNFNNEDGVAVTEPLREAVERDWTPTEDDNSWPSFVEGDFGAVVDGTWAWSRFREGGGEELDFDWGTYDLSLAPGKEEDWTMCDSHNLIVPQSDHSEEELEGIGEFFEYMTQERAVDWSAEAGHLAATTEALGSDELREREAWDYSLHTFQDIADNEELYYWPATQNTDEYSEAIYQSLEAVRYGQQDAQEALDEAEQRCRDIFS</sequence>
<feature type="region of interest" description="Disordered" evidence="1">
    <location>
        <begin position="1"/>
        <end position="25"/>
    </location>
</feature>
<dbReference type="InterPro" id="IPR050490">
    <property type="entry name" value="Bact_solute-bd_prot1"/>
</dbReference>
<dbReference type="InterPro" id="IPR019546">
    <property type="entry name" value="TAT_signal_bac_arc"/>
</dbReference>
<dbReference type="NCBIfam" id="TIGR01409">
    <property type="entry name" value="TAT_signal_seq"/>
    <property type="match status" value="1"/>
</dbReference>
<accession>A0ABT2QER4</accession>
<organism evidence="2 3">
    <name type="scientific">Natronoglomus mannanivorans</name>
    <dbReference type="NCBI Taxonomy" id="2979990"/>
    <lineage>
        <taxon>Archaea</taxon>
        <taxon>Methanobacteriati</taxon>
        <taxon>Methanobacteriota</taxon>
        <taxon>Stenosarchaea group</taxon>
        <taxon>Halobacteria</taxon>
        <taxon>Halobacteriales</taxon>
        <taxon>Natrialbaceae</taxon>
        <taxon>Natronoglomus</taxon>
    </lineage>
</organism>
<dbReference type="InterPro" id="IPR006311">
    <property type="entry name" value="TAT_signal"/>
</dbReference>
<dbReference type="SUPFAM" id="SSF53850">
    <property type="entry name" value="Periplasmic binding protein-like II"/>
    <property type="match status" value="1"/>
</dbReference>
<gene>
    <name evidence="2" type="ORF">OB955_11790</name>
</gene>
<dbReference type="PANTHER" id="PTHR43649:SF12">
    <property type="entry name" value="DIACETYLCHITOBIOSE BINDING PROTEIN DASA"/>
    <property type="match status" value="1"/>
</dbReference>
<evidence type="ECO:0000313" key="3">
    <source>
        <dbReference type="Proteomes" id="UP001320972"/>
    </source>
</evidence>
<feature type="compositionally biased region" description="Acidic residues" evidence="1">
    <location>
        <begin position="55"/>
        <end position="70"/>
    </location>
</feature>
<dbReference type="Pfam" id="PF13416">
    <property type="entry name" value="SBP_bac_8"/>
    <property type="match status" value="1"/>
</dbReference>
<proteinExistence type="predicted"/>
<evidence type="ECO:0000256" key="1">
    <source>
        <dbReference type="SAM" id="MobiDB-lite"/>
    </source>
</evidence>
<dbReference type="Gene3D" id="3.40.190.10">
    <property type="entry name" value="Periplasmic binding protein-like II"/>
    <property type="match status" value="2"/>
</dbReference>
<protein>
    <submittedName>
        <fullName evidence="2">Extracellular solute-binding protein</fullName>
    </submittedName>
</protein>